<gene>
    <name evidence="1" type="ORF">HMPREF1563_0341</name>
</gene>
<accession>A0AAV3M756</accession>
<name>A0AAV3M756_9GAMM</name>
<dbReference type="Proteomes" id="UP000022311">
    <property type="component" value="Unassembled WGS sequence"/>
</dbReference>
<comment type="caution">
    <text evidence="1">The sequence shown here is derived from an EMBL/GenBank/DDBJ whole genome shotgun (WGS) entry which is preliminary data.</text>
</comment>
<evidence type="ECO:0000313" key="2">
    <source>
        <dbReference type="Proteomes" id="UP000022311"/>
    </source>
</evidence>
<protein>
    <submittedName>
        <fullName evidence="1">Uncharacterized protein</fullName>
    </submittedName>
</protein>
<sequence>MTTFNNIDPQCGSQVIFDIIYQFNDKRLFYIRNSQHNITSCQ</sequence>
<dbReference type="EMBL" id="JALD01000038">
    <property type="protein sequence ID" value="EUD11688.1"/>
    <property type="molecule type" value="Genomic_DNA"/>
</dbReference>
<reference evidence="1 2" key="1">
    <citation type="submission" date="2014-01" db="EMBL/GenBank/DDBJ databases">
        <authorList>
            <person name="Durkin A.S."/>
            <person name="McCorrison J."/>
            <person name="Torralba M."/>
            <person name="Gillis M."/>
            <person name="Haft D.H."/>
            <person name="Methe B."/>
            <person name="Sutton G."/>
            <person name="Nelson K.E."/>
        </authorList>
    </citation>
    <scope>NUCLEOTIDE SEQUENCE [LARGE SCALE GENOMIC DNA]</scope>
    <source>
        <strain evidence="1 2">205/92</strain>
    </source>
</reference>
<dbReference type="AlphaFoldDB" id="A0AAV3M756"/>
<organism evidence="1 2">
    <name type="scientific">Providencia alcalifaciens 205/92</name>
    <dbReference type="NCBI Taxonomy" id="1256988"/>
    <lineage>
        <taxon>Bacteria</taxon>
        <taxon>Pseudomonadati</taxon>
        <taxon>Pseudomonadota</taxon>
        <taxon>Gammaproteobacteria</taxon>
        <taxon>Enterobacterales</taxon>
        <taxon>Morganellaceae</taxon>
        <taxon>Providencia</taxon>
    </lineage>
</organism>
<proteinExistence type="predicted"/>
<evidence type="ECO:0000313" key="1">
    <source>
        <dbReference type="EMBL" id="EUD11688.1"/>
    </source>
</evidence>